<evidence type="ECO:0000313" key="3">
    <source>
        <dbReference type="EMBL" id="PWN25000.1"/>
    </source>
</evidence>
<dbReference type="InterPro" id="IPR029058">
    <property type="entry name" value="AB_hydrolase_fold"/>
</dbReference>
<dbReference type="SUPFAM" id="SSF53474">
    <property type="entry name" value="alpha/beta-Hydrolases"/>
    <property type="match status" value="1"/>
</dbReference>
<dbReference type="GO" id="GO:0016787">
    <property type="term" value="F:hydrolase activity"/>
    <property type="evidence" value="ECO:0007669"/>
    <property type="project" value="UniProtKB-KW"/>
</dbReference>
<accession>A0A316UIF9</accession>
<feature type="domain" description="AB hydrolase-1" evidence="2">
    <location>
        <begin position="97"/>
        <end position="360"/>
    </location>
</feature>
<dbReference type="AlphaFoldDB" id="A0A316UIF9"/>
<sequence length="408" mass="45173">MDFVPRGAAYAGAPDNYGTEHTKSRIQVDEDKGITVFSPDTYSQGGLVRIAQDRITKPGTIADPTSDAAQKGARKPDPKAKGLQIWYEVHGNGPQKIVLIMGLNNSGFGWLGQVEHFARDPRYSVLVLDNRGYGNSETPTAMEGYKTSEMALDVLEVCDHLGWKEKRQLHITGVSMGGMISLEVARKAPERIASLSLLSTTSGQARGQKSIVTGLPPTAAVKMITRLLGGKWLGMDSDEYRVQRVAETLFPKAWLDAKDDHDPKNRSRRENMQELFMWRFHFVRRQHPTGALGQIRAASTHHVPNAVLLTIDSSVPSILIATGDDDNLVKPGNSRHLAKWLPHAKLVEMKGVGHAIQLQETDKLNTLLEENYKEGWEKTKDERGVEAAGEDLPASRLGTKAHWDQVYQ</sequence>
<protein>
    <submittedName>
        <fullName evidence="3">Alpha/beta-hydrolase</fullName>
    </submittedName>
</protein>
<dbReference type="PANTHER" id="PTHR43433">
    <property type="entry name" value="HYDROLASE, ALPHA/BETA FOLD FAMILY PROTEIN"/>
    <property type="match status" value="1"/>
</dbReference>
<dbReference type="RefSeq" id="XP_025359612.1">
    <property type="nucleotide sequence ID" value="XM_025507453.1"/>
</dbReference>
<evidence type="ECO:0000256" key="1">
    <source>
        <dbReference type="SAM" id="MobiDB-lite"/>
    </source>
</evidence>
<evidence type="ECO:0000313" key="4">
    <source>
        <dbReference type="Proteomes" id="UP000245884"/>
    </source>
</evidence>
<dbReference type="EMBL" id="KZ819678">
    <property type="protein sequence ID" value="PWN25000.1"/>
    <property type="molecule type" value="Genomic_DNA"/>
</dbReference>
<keyword evidence="4" id="KW-1185">Reference proteome</keyword>
<dbReference type="Pfam" id="PF00561">
    <property type="entry name" value="Abhydrolase_1"/>
    <property type="match status" value="1"/>
</dbReference>
<dbReference type="STRING" id="1569628.A0A316UIF9"/>
<reference evidence="3 4" key="1">
    <citation type="journal article" date="2018" name="Mol. Biol. Evol.">
        <title>Broad Genomic Sampling Reveals a Smut Pathogenic Ancestry of the Fungal Clade Ustilaginomycotina.</title>
        <authorList>
            <person name="Kijpornyongpan T."/>
            <person name="Mondo S.J."/>
            <person name="Barry K."/>
            <person name="Sandor L."/>
            <person name="Lee J."/>
            <person name="Lipzen A."/>
            <person name="Pangilinan J."/>
            <person name="LaButti K."/>
            <person name="Hainaut M."/>
            <person name="Henrissat B."/>
            <person name="Grigoriev I.V."/>
            <person name="Spatafora J.W."/>
            <person name="Aime M.C."/>
        </authorList>
    </citation>
    <scope>NUCLEOTIDE SEQUENCE [LARGE SCALE GENOMIC DNA]</scope>
    <source>
        <strain evidence="3 4">MCA 5214</strain>
    </source>
</reference>
<dbReference type="PRINTS" id="PR00111">
    <property type="entry name" value="ABHYDROLASE"/>
</dbReference>
<gene>
    <name evidence="3" type="ORF">BDZ90DRAFT_244054</name>
</gene>
<dbReference type="OrthoDB" id="19657at2759"/>
<proteinExistence type="predicted"/>
<dbReference type="Proteomes" id="UP000245884">
    <property type="component" value="Unassembled WGS sequence"/>
</dbReference>
<feature type="region of interest" description="Disordered" evidence="1">
    <location>
        <begin position="57"/>
        <end position="77"/>
    </location>
</feature>
<dbReference type="Gene3D" id="3.40.50.1820">
    <property type="entry name" value="alpha/beta hydrolase"/>
    <property type="match status" value="1"/>
</dbReference>
<dbReference type="InterPro" id="IPR050471">
    <property type="entry name" value="AB_hydrolase"/>
</dbReference>
<dbReference type="GeneID" id="37029276"/>
<dbReference type="InterPro" id="IPR000073">
    <property type="entry name" value="AB_hydrolase_1"/>
</dbReference>
<dbReference type="PANTHER" id="PTHR43433:SF5">
    <property type="entry name" value="AB HYDROLASE-1 DOMAIN-CONTAINING PROTEIN"/>
    <property type="match status" value="1"/>
</dbReference>
<keyword evidence="3" id="KW-0378">Hydrolase</keyword>
<evidence type="ECO:0000259" key="2">
    <source>
        <dbReference type="Pfam" id="PF00561"/>
    </source>
</evidence>
<name>A0A316UIF9_9BASI</name>
<organism evidence="3 4">
    <name type="scientific">Jaminaea rosea</name>
    <dbReference type="NCBI Taxonomy" id="1569628"/>
    <lineage>
        <taxon>Eukaryota</taxon>
        <taxon>Fungi</taxon>
        <taxon>Dikarya</taxon>
        <taxon>Basidiomycota</taxon>
        <taxon>Ustilaginomycotina</taxon>
        <taxon>Exobasidiomycetes</taxon>
        <taxon>Microstromatales</taxon>
        <taxon>Microstromatales incertae sedis</taxon>
        <taxon>Jaminaea</taxon>
    </lineage>
</organism>